<dbReference type="Proteomes" id="UP000616151">
    <property type="component" value="Unassembled WGS sequence"/>
</dbReference>
<dbReference type="EMBL" id="JAENHL010000008">
    <property type="protein sequence ID" value="MBK1870194.1"/>
    <property type="molecule type" value="Genomic_DNA"/>
</dbReference>
<proteinExistence type="predicted"/>
<reference evidence="1" key="1">
    <citation type="submission" date="2021-01" db="EMBL/GenBank/DDBJ databases">
        <authorList>
            <person name="Sun Q."/>
        </authorList>
    </citation>
    <scope>NUCLEOTIDE SEQUENCE</scope>
    <source>
        <strain evidence="1">YIM B02566</strain>
    </source>
</reference>
<organism evidence="1 2">
    <name type="scientific">Taklimakanibacter albus</name>
    <dbReference type="NCBI Taxonomy" id="2800327"/>
    <lineage>
        <taxon>Bacteria</taxon>
        <taxon>Pseudomonadati</taxon>
        <taxon>Pseudomonadota</taxon>
        <taxon>Alphaproteobacteria</taxon>
        <taxon>Hyphomicrobiales</taxon>
        <taxon>Aestuariivirgaceae</taxon>
        <taxon>Taklimakanibacter</taxon>
    </lineage>
</organism>
<protein>
    <submittedName>
        <fullName evidence="1">ABC transporter permease</fullName>
    </submittedName>
</protein>
<accession>A0ACC5RBY3</accession>
<comment type="caution">
    <text evidence="1">The sequence shown here is derived from an EMBL/GenBank/DDBJ whole genome shotgun (WGS) entry which is preliminary data.</text>
</comment>
<keyword evidence="2" id="KW-1185">Reference proteome</keyword>
<sequence length="333" mass="34493">MTRQQILGWTQRNGLFFALAILIAIFSILSSRFLTVPNFTVILLQNAVIGLIVVPGAMLILCGLVDLSVGSVAVLSAVVFGQAMASGLGLPVSLLIGLAVGAAWGAFNGYLIAIQGFSPIIITLGGLAGARGLAEFVTQGYTTYGYGREFAFLGNGKLLGVPVPVILFAIVFLIGLHLWYRAPLGRHMIAVGGAKDTAAEIGIKVKLIPFWLYVASGLAAALGGLIIASQLDGAAVTIGTGMELEVLTAILLGGVSFTGGRGSLFGVLFGLLFVGVLSNGLVQVNVSPYFEQVAIGAALCGAAALDMFYQRLERLNVPVESEPIEAPQAGEAQ</sequence>
<evidence type="ECO:0000313" key="1">
    <source>
        <dbReference type="EMBL" id="MBK1870194.1"/>
    </source>
</evidence>
<name>A0ACC5RBY3_9HYPH</name>
<gene>
    <name evidence="1" type="ORF">JHL16_27780</name>
</gene>
<evidence type="ECO:0000313" key="2">
    <source>
        <dbReference type="Proteomes" id="UP000616151"/>
    </source>
</evidence>